<dbReference type="GeneID" id="37175398"/>
<accession>A0A8T8X613</accession>
<dbReference type="AlphaFoldDB" id="A0A8T8X613"/>
<protein>
    <submittedName>
        <fullName evidence="2">Uncharacterized protein</fullName>
    </submittedName>
</protein>
<proteinExistence type="predicted"/>
<organism evidence="2 3">
    <name type="scientific">Aspergillus japonicus CBS 114.51</name>
    <dbReference type="NCBI Taxonomy" id="1448312"/>
    <lineage>
        <taxon>Eukaryota</taxon>
        <taxon>Fungi</taxon>
        <taxon>Dikarya</taxon>
        <taxon>Ascomycota</taxon>
        <taxon>Pezizomycotina</taxon>
        <taxon>Eurotiomycetes</taxon>
        <taxon>Eurotiomycetidae</taxon>
        <taxon>Eurotiales</taxon>
        <taxon>Aspergillaceae</taxon>
        <taxon>Aspergillus</taxon>
        <taxon>Aspergillus subgen. Circumdati</taxon>
    </lineage>
</organism>
<gene>
    <name evidence="2" type="ORF">BO86DRAFT_387871</name>
</gene>
<dbReference type="Proteomes" id="UP000249497">
    <property type="component" value="Unassembled WGS sequence"/>
</dbReference>
<feature type="compositionally biased region" description="Polar residues" evidence="1">
    <location>
        <begin position="146"/>
        <end position="157"/>
    </location>
</feature>
<sequence length="157" mass="17772">MRGGKGGIYTPVLPYSVSLSLPVANNPQETIFHYTIHYSEFLILHCRISPPTTKRARTYTLAQKKPPEKKMPSKPINSPPLQPKKVDGFVRDDAPIDDYENAWKAREENENESEQQQLAFDAPNVAAARRMNNERVLHAERDHYGTTGSKNRSTTGH</sequence>
<dbReference type="RefSeq" id="XP_025529501.1">
    <property type="nucleotide sequence ID" value="XM_025671706.1"/>
</dbReference>
<dbReference type="OrthoDB" id="4497633at2759"/>
<keyword evidence="3" id="KW-1185">Reference proteome</keyword>
<dbReference type="EMBL" id="KZ824782">
    <property type="protein sequence ID" value="RAH83607.1"/>
    <property type="molecule type" value="Genomic_DNA"/>
</dbReference>
<feature type="compositionally biased region" description="Basic and acidic residues" evidence="1">
    <location>
        <begin position="131"/>
        <end position="144"/>
    </location>
</feature>
<name>A0A8T8X613_ASPJA</name>
<feature type="region of interest" description="Disordered" evidence="1">
    <location>
        <begin position="61"/>
        <end position="157"/>
    </location>
</feature>
<evidence type="ECO:0000313" key="2">
    <source>
        <dbReference type="EMBL" id="RAH83607.1"/>
    </source>
</evidence>
<evidence type="ECO:0000256" key="1">
    <source>
        <dbReference type="SAM" id="MobiDB-lite"/>
    </source>
</evidence>
<feature type="compositionally biased region" description="Basic and acidic residues" evidence="1">
    <location>
        <begin position="84"/>
        <end position="94"/>
    </location>
</feature>
<reference evidence="2 3" key="1">
    <citation type="submission" date="2018-02" db="EMBL/GenBank/DDBJ databases">
        <title>The genomes of Aspergillus section Nigri reveals drivers in fungal speciation.</title>
        <authorList>
            <consortium name="DOE Joint Genome Institute"/>
            <person name="Vesth T.C."/>
            <person name="Nybo J."/>
            <person name="Theobald S."/>
            <person name="Brandl J."/>
            <person name="Frisvad J.C."/>
            <person name="Nielsen K.F."/>
            <person name="Lyhne E.K."/>
            <person name="Kogle M.E."/>
            <person name="Kuo A."/>
            <person name="Riley R."/>
            <person name="Clum A."/>
            <person name="Nolan M."/>
            <person name="Lipzen A."/>
            <person name="Salamov A."/>
            <person name="Henrissat B."/>
            <person name="Wiebenga A."/>
            <person name="De vries R.P."/>
            <person name="Grigoriev I.V."/>
            <person name="Mortensen U.H."/>
            <person name="Andersen M.R."/>
            <person name="Baker S.E."/>
        </authorList>
    </citation>
    <scope>NUCLEOTIDE SEQUENCE [LARGE SCALE GENOMIC DNA]</scope>
    <source>
        <strain evidence="2 3">CBS 114.51</strain>
    </source>
</reference>
<evidence type="ECO:0000313" key="3">
    <source>
        <dbReference type="Proteomes" id="UP000249497"/>
    </source>
</evidence>